<dbReference type="SUPFAM" id="SSF56214">
    <property type="entry name" value="4'-phosphopantetheinyl transferase"/>
    <property type="match status" value="2"/>
</dbReference>
<dbReference type="PANTHER" id="PTHR12215">
    <property type="entry name" value="PHOSPHOPANTETHEINE TRANSFERASE"/>
    <property type="match status" value="1"/>
</dbReference>
<dbReference type="EMBL" id="JBBKZV010000001">
    <property type="protein sequence ID" value="MEJ8820515.1"/>
    <property type="molecule type" value="Genomic_DNA"/>
</dbReference>
<dbReference type="InterPro" id="IPR037143">
    <property type="entry name" value="4-PPantetheinyl_Trfase_dom_sf"/>
</dbReference>
<feature type="domain" description="4'-phosphopantetheinyl transferase" evidence="3">
    <location>
        <begin position="111"/>
        <end position="184"/>
    </location>
</feature>
<proteinExistence type="inferred from homology"/>
<dbReference type="Gene3D" id="3.90.470.20">
    <property type="entry name" value="4'-phosphopantetheinyl transferase domain"/>
    <property type="match status" value="2"/>
</dbReference>
<dbReference type="Pfam" id="PF22624">
    <property type="entry name" value="AASDHPPT_N"/>
    <property type="match status" value="1"/>
</dbReference>
<dbReference type="Proteomes" id="UP001363010">
    <property type="component" value="Unassembled WGS sequence"/>
</dbReference>
<evidence type="ECO:0000313" key="5">
    <source>
        <dbReference type="EMBL" id="MEJ8820515.1"/>
    </source>
</evidence>
<evidence type="ECO:0000313" key="6">
    <source>
        <dbReference type="Proteomes" id="UP001363010"/>
    </source>
</evidence>
<dbReference type="RefSeq" id="WP_340361576.1">
    <property type="nucleotide sequence ID" value="NZ_JBBKZV010000001.1"/>
</dbReference>
<name>A0ABU8VS38_9BURK</name>
<organism evidence="5 6">
    <name type="scientific">Variovorax humicola</name>
    <dbReference type="NCBI Taxonomy" id="1769758"/>
    <lineage>
        <taxon>Bacteria</taxon>
        <taxon>Pseudomonadati</taxon>
        <taxon>Pseudomonadota</taxon>
        <taxon>Betaproteobacteria</taxon>
        <taxon>Burkholderiales</taxon>
        <taxon>Comamonadaceae</taxon>
        <taxon>Variovorax</taxon>
    </lineage>
</organism>
<evidence type="ECO:0000256" key="2">
    <source>
        <dbReference type="ARBA" id="ARBA00022679"/>
    </source>
</evidence>
<comment type="similarity">
    <text evidence="1">Belongs to the P-Pant transferase superfamily. Gsp/Sfp/HetI/AcpT family.</text>
</comment>
<dbReference type="InterPro" id="IPR055066">
    <property type="entry name" value="AASDHPPT_N"/>
</dbReference>
<keyword evidence="2 5" id="KW-0808">Transferase</keyword>
<accession>A0ABU8VS38</accession>
<evidence type="ECO:0000259" key="4">
    <source>
        <dbReference type="Pfam" id="PF22624"/>
    </source>
</evidence>
<evidence type="ECO:0000256" key="1">
    <source>
        <dbReference type="ARBA" id="ARBA00010990"/>
    </source>
</evidence>
<dbReference type="InterPro" id="IPR008278">
    <property type="entry name" value="4-PPantetheinyl_Trfase_dom"/>
</dbReference>
<comment type="caution">
    <text evidence="5">The sequence shown here is derived from an EMBL/GenBank/DDBJ whole genome shotgun (WGS) entry which is preliminary data.</text>
</comment>
<dbReference type="InterPro" id="IPR050559">
    <property type="entry name" value="P-Pant_transferase_sf"/>
</dbReference>
<feature type="domain" description="4'-phosphopantetheinyl transferase N-terminal" evidence="4">
    <location>
        <begin position="26"/>
        <end position="98"/>
    </location>
</feature>
<protein>
    <submittedName>
        <fullName evidence="5">4'-phosphopantetheinyl transferase superfamily protein</fullName>
    </submittedName>
</protein>
<keyword evidence="6" id="KW-1185">Reference proteome</keyword>
<reference evidence="5 6" key="1">
    <citation type="submission" date="2024-03" db="EMBL/GenBank/DDBJ databases">
        <title>Novel species of the genus Variovorax.</title>
        <authorList>
            <person name="Liu Q."/>
            <person name="Xin Y.-H."/>
        </authorList>
    </citation>
    <scope>NUCLEOTIDE SEQUENCE [LARGE SCALE GENOMIC DNA]</scope>
    <source>
        <strain evidence="5 6">KACC 18501</strain>
    </source>
</reference>
<evidence type="ECO:0000259" key="3">
    <source>
        <dbReference type="Pfam" id="PF01648"/>
    </source>
</evidence>
<sequence length="234" mass="24631">MSITALPAVLHSALWRVDLDSAPGAHAVAALSAEETARAQRFVFARDRARYIAAHAALRQTLAGPAHRHAAELAFTTGRFGKPALSASPKLHFNLSHSLGVGLIGLGEDAAIGVDVEIVRPMNDAILLAEQQFDAAERAALAALEPGPARDLAFLRCWTRKEACLKAVGTGLGFDTRRFHVGIDATPCEVTLALEEGAVRVALAPIEIGPGEVAAIAKVMAMHPDARLEAEVCA</sequence>
<dbReference type="PANTHER" id="PTHR12215:SF10">
    <property type="entry name" value="L-AMINOADIPATE-SEMIALDEHYDE DEHYDROGENASE-PHOSPHOPANTETHEINYL TRANSFERASE"/>
    <property type="match status" value="1"/>
</dbReference>
<dbReference type="Pfam" id="PF01648">
    <property type="entry name" value="ACPS"/>
    <property type="match status" value="1"/>
</dbReference>
<gene>
    <name evidence="5" type="ORF">WKW80_00515</name>
</gene>
<dbReference type="GO" id="GO:0016740">
    <property type="term" value="F:transferase activity"/>
    <property type="evidence" value="ECO:0007669"/>
    <property type="project" value="UniProtKB-KW"/>
</dbReference>